<organism evidence="2 3">
    <name type="scientific">Carpediemonas membranifera</name>
    <dbReference type="NCBI Taxonomy" id="201153"/>
    <lineage>
        <taxon>Eukaryota</taxon>
        <taxon>Metamonada</taxon>
        <taxon>Carpediemonas-like organisms</taxon>
        <taxon>Carpediemonas</taxon>
    </lineage>
</organism>
<protein>
    <recommendedName>
        <fullName evidence="4">BED-type domain-containing protein</fullName>
    </recommendedName>
</protein>
<dbReference type="EMBL" id="JAHDYR010000038">
    <property type="protein sequence ID" value="KAG9392360.1"/>
    <property type="molecule type" value="Genomic_DNA"/>
</dbReference>
<accession>A0A8J6ATY9</accession>
<evidence type="ECO:0000313" key="2">
    <source>
        <dbReference type="EMBL" id="KAG9392360.1"/>
    </source>
</evidence>
<evidence type="ECO:0000313" key="3">
    <source>
        <dbReference type="Proteomes" id="UP000717585"/>
    </source>
</evidence>
<dbReference type="Proteomes" id="UP000717585">
    <property type="component" value="Unassembled WGS sequence"/>
</dbReference>
<feature type="region of interest" description="Disordered" evidence="1">
    <location>
        <begin position="234"/>
        <end position="259"/>
    </location>
</feature>
<gene>
    <name evidence="2" type="ORF">J8273_5350</name>
</gene>
<comment type="caution">
    <text evidence="2">The sequence shown here is derived from an EMBL/GenBank/DDBJ whole genome shotgun (WGS) entry which is preliminary data.</text>
</comment>
<name>A0A8J6ATY9_9EUKA</name>
<proteinExistence type="predicted"/>
<evidence type="ECO:0000256" key="1">
    <source>
        <dbReference type="SAM" id="MobiDB-lite"/>
    </source>
</evidence>
<dbReference type="AlphaFoldDB" id="A0A8J6ATY9"/>
<feature type="region of interest" description="Disordered" evidence="1">
    <location>
        <begin position="1"/>
        <end position="27"/>
    </location>
</feature>
<evidence type="ECO:0008006" key="4">
    <source>
        <dbReference type="Google" id="ProtNLM"/>
    </source>
</evidence>
<keyword evidence="3" id="KW-1185">Reference proteome</keyword>
<feature type="compositionally biased region" description="Polar residues" evidence="1">
    <location>
        <begin position="7"/>
        <end position="19"/>
    </location>
</feature>
<sequence>MDLPGYSSLSHQPIPTTEHQPPVEAPSLAPAIGDEAAASSSIQTHFYLWNWPDKKMYLRKMKDDTINRLDLLWANGDWSHRKDHDKIKQCKICQSYFAPGTSTVQLMAHVTKCQQRTNLGPQPLDEFKPPFVPPARLAVSDVPSVPPVVADIPYRISAHELNAHIEEDCLCPLQARLADLSRKEQELNEILMSLMYSGSETGFKRTLMVYQAIQYAVNDVSLRIRRLEDADTHVRIPPDDPMPGALPLPPVVTGNKSVL</sequence>
<feature type="compositionally biased region" description="Pro residues" evidence="1">
    <location>
        <begin position="239"/>
        <end position="250"/>
    </location>
</feature>
<reference evidence="2" key="1">
    <citation type="submission" date="2021-05" db="EMBL/GenBank/DDBJ databases">
        <title>A free-living protist that lacks canonical eukaryotic 1 DNA replication and segregation systems.</title>
        <authorList>
            <person name="Salas-Leiva D.E."/>
            <person name="Tromer E.C."/>
            <person name="Curtis B.A."/>
            <person name="Jerlstrom-Hultqvist J."/>
            <person name="Kolisko M."/>
            <person name="Yi Z."/>
            <person name="Salas-Leiva J.S."/>
            <person name="Gallot-Lavallee L."/>
            <person name="Kops G.J.P.L."/>
            <person name="Archibald J.M."/>
            <person name="Simpson A.G.B."/>
            <person name="Roger A.J."/>
        </authorList>
    </citation>
    <scope>NUCLEOTIDE SEQUENCE</scope>
    <source>
        <strain evidence="2">BICM</strain>
    </source>
</reference>